<reference evidence="2 3" key="1">
    <citation type="submission" date="2017-11" db="EMBL/GenBank/DDBJ databases">
        <title>The genome of Rhizophagus clarus HR1 reveals common genetic basis of auxotrophy among arbuscular mycorrhizal fungi.</title>
        <authorList>
            <person name="Kobayashi Y."/>
        </authorList>
    </citation>
    <scope>NUCLEOTIDE SEQUENCE [LARGE SCALE GENOMIC DNA]</scope>
    <source>
        <strain evidence="2 3">HR1</strain>
    </source>
</reference>
<dbReference type="GO" id="GO:1902975">
    <property type="term" value="P:mitotic DNA replication initiation"/>
    <property type="evidence" value="ECO:0007669"/>
    <property type="project" value="TreeGrafter"/>
</dbReference>
<dbReference type="Pfam" id="PF08996">
    <property type="entry name" value="zf-DNA_Pol"/>
    <property type="match status" value="1"/>
</dbReference>
<dbReference type="InterPro" id="IPR038256">
    <property type="entry name" value="Pol_alpha_znc_sf"/>
</dbReference>
<dbReference type="GO" id="GO:0006272">
    <property type="term" value="P:leading strand elongation"/>
    <property type="evidence" value="ECO:0007669"/>
    <property type="project" value="TreeGrafter"/>
</dbReference>
<dbReference type="STRING" id="94130.A0A2Z6QN39"/>
<comment type="caution">
    <text evidence="2">The sequence shown here is derived from an EMBL/GenBank/DDBJ whole genome shotgun (WGS) entry which is preliminary data.</text>
</comment>
<dbReference type="InterPro" id="IPR015088">
    <property type="entry name" value="Znf_DNA-dir_DNA_pol_B_alpha"/>
</dbReference>
<evidence type="ECO:0000313" key="2">
    <source>
        <dbReference type="EMBL" id="GBB91733.1"/>
    </source>
</evidence>
<evidence type="ECO:0000259" key="1">
    <source>
        <dbReference type="Pfam" id="PF08996"/>
    </source>
</evidence>
<name>A0A2Z6QN39_9GLOM</name>
<dbReference type="GO" id="GO:0006273">
    <property type="term" value="P:lagging strand elongation"/>
    <property type="evidence" value="ECO:0007669"/>
    <property type="project" value="TreeGrafter"/>
</dbReference>
<dbReference type="GO" id="GO:0003697">
    <property type="term" value="F:single-stranded DNA binding"/>
    <property type="evidence" value="ECO:0007669"/>
    <property type="project" value="TreeGrafter"/>
</dbReference>
<dbReference type="AlphaFoldDB" id="A0A2Z6QN39"/>
<keyword evidence="3" id="KW-1185">Reference proteome</keyword>
<dbReference type="PANTHER" id="PTHR45861:SF1">
    <property type="entry name" value="DNA POLYMERASE ALPHA CATALYTIC SUBUNIT"/>
    <property type="match status" value="1"/>
</dbReference>
<dbReference type="Gene3D" id="1.10.3200.20">
    <property type="entry name" value="DNA Polymerase alpha, zinc finger"/>
    <property type="match status" value="1"/>
</dbReference>
<dbReference type="GO" id="GO:0003682">
    <property type="term" value="F:chromatin binding"/>
    <property type="evidence" value="ECO:0007669"/>
    <property type="project" value="TreeGrafter"/>
</dbReference>
<dbReference type="GO" id="GO:0003887">
    <property type="term" value="F:DNA-directed DNA polymerase activity"/>
    <property type="evidence" value="ECO:0007669"/>
    <property type="project" value="InterPro"/>
</dbReference>
<feature type="domain" description="Zinc finger DNA-directed DNA polymerase family B alpha" evidence="1">
    <location>
        <begin position="1"/>
        <end position="163"/>
    </location>
</feature>
<protein>
    <recommendedName>
        <fullName evidence="1">Zinc finger DNA-directed DNA polymerase family B alpha domain-containing protein</fullName>
    </recommendedName>
</protein>
<dbReference type="GO" id="GO:0005658">
    <property type="term" value="C:alpha DNA polymerase:primase complex"/>
    <property type="evidence" value="ECO:0007669"/>
    <property type="project" value="TreeGrafter"/>
</dbReference>
<gene>
    <name evidence="2" type="ORF">RclHR1_01910017</name>
</gene>
<accession>A0A2Z6QN39</accession>
<proteinExistence type="predicted"/>
<dbReference type="PANTHER" id="PTHR45861">
    <property type="entry name" value="DNA POLYMERASE ALPHA CATALYTIC SUBUNIT"/>
    <property type="match status" value="1"/>
</dbReference>
<dbReference type="GO" id="GO:0003688">
    <property type="term" value="F:DNA replication origin binding"/>
    <property type="evidence" value="ECO:0007669"/>
    <property type="project" value="TreeGrafter"/>
</dbReference>
<dbReference type="Proteomes" id="UP000247702">
    <property type="component" value="Unassembled WGS sequence"/>
</dbReference>
<sequence length="190" mass="22511">MPDGERFKDVEKFVPICIYCNEENIFEGLKESGGLIKCNGCNIIIPFSSILTQLTFKVRSYIKQYYDDWKVCDEQSCLYRTRQVTYSKNCINRECNGKMKVEYDEQKLYLQLLYLSQLFDINKVQKRAEFGYENIKELGRLKSLVDRHLDQNALRYVNLGELFIVNKNLQCAFTKNLITVICRIMRLEMF</sequence>
<evidence type="ECO:0000313" key="3">
    <source>
        <dbReference type="Proteomes" id="UP000247702"/>
    </source>
</evidence>
<dbReference type="EMBL" id="BEXD01001013">
    <property type="protein sequence ID" value="GBB91733.1"/>
    <property type="molecule type" value="Genomic_DNA"/>
</dbReference>
<organism evidence="2 3">
    <name type="scientific">Rhizophagus clarus</name>
    <dbReference type="NCBI Taxonomy" id="94130"/>
    <lineage>
        <taxon>Eukaryota</taxon>
        <taxon>Fungi</taxon>
        <taxon>Fungi incertae sedis</taxon>
        <taxon>Mucoromycota</taxon>
        <taxon>Glomeromycotina</taxon>
        <taxon>Glomeromycetes</taxon>
        <taxon>Glomerales</taxon>
        <taxon>Glomeraceae</taxon>
        <taxon>Rhizophagus</taxon>
    </lineage>
</organism>